<dbReference type="InterPro" id="IPR016191">
    <property type="entry name" value="Ribonuclease/ribotoxin"/>
</dbReference>
<proteinExistence type="predicted"/>
<keyword evidence="5" id="KW-1185">Reference proteome</keyword>
<reference evidence="4" key="1">
    <citation type="submission" date="2020-11" db="EMBL/GenBank/DDBJ databases">
        <authorList>
            <consortium name="DOE Joint Genome Institute"/>
            <person name="Ahrendt S."/>
            <person name="Riley R."/>
            <person name="Andreopoulos W."/>
            <person name="Labutti K."/>
            <person name="Pangilinan J."/>
            <person name="Ruiz-Duenas F.J."/>
            <person name="Barrasa J.M."/>
            <person name="Sanchez-Garcia M."/>
            <person name="Camarero S."/>
            <person name="Miyauchi S."/>
            <person name="Serrano A."/>
            <person name="Linde D."/>
            <person name="Babiker R."/>
            <person name="Drula E."/>
            <person name="Ayuso-Fernandez I."/>
            <person name="Pacheco R."/>
            <person name="Padilla G."/>
            <person name="Ferreira P."/>
            <person name="Barriuso J."/>
            <person name="Kellner H."/>
            <person name="Castanera R."/>
            <person name="Alfaro M."/>
            <person name="Ramirez L."/>
            <person name="Pisabarro A.G."/>
            <person name="Kuo A."/>
            <person name="Tritt A."/>
            <person name="Lipzen A."/>
            <person name="He G."/>
            <person name="Yan M."/>
            <person name="Ng V."/>
            <person name="Cullen D."/>
            <person name="Martin F."/>
            <person name="Rosso M.-N."/>
            <person name="Henrissat B."/>
            <person name="Hibbett D."/>
            <person name="Martinez A.T."/>
            <person name="Grigoriev I.V."/>
        </authorList>
    </citation>
    <scope>NUCLEOTIDE SEQUENCE</scope>
    <source>
        <strain evidence="4">CIRM-BRFM 674</strain>
    </source>
</reference>
<name>A0A9P6D5J7_9AGAR</name>
<feature type="non-terminal residue" evidence="4">
    <location>
        <position position="1"/>
    </location>
</feature>
<evidence type="ECO:0000256" key="3">
    <source>
        <dbReference type="SAM" id="MobiDB-lite"/>
    </source>
</evidence>
<organism evidence="4 5">
    <name type="scientific">Pholiota conissans</name>
    <dbReference type="NCBI Taxonomy" id="109636"/>
    <lineage>
        <taxon>Eukaryota</taxon>
        <taxon>Fungi</taxon>
        <taxon>Dikarya</taxon>
        <taxon>Basidiomycota</taxon>
        <taxon>Agaricomycotina</taxon>
        <taxon>Agaricomycetes</taxon>
        <taxon>Agaricomycetidae</taxon>
        <taxon>Agaricales</taxon>
        <taxon>Agaricineae</taxon>
        <taxon>Strophariaceae</taxon>
        <taxon>Pholiota</taxon>
    </lineage>
</organism>
<dbReference type="OrthoDB" id="2963718at2759"/>
<evidence type="ECO:0000256" key="2">
    <source>
        <dbReference type="ARBA" id="ARBA00022801"/>
    </source>
</evidence>
<keyword evidence="1" id="KW-0540">Nuclease</keyword>
<feature type="region of interest" description="Disordered" evidence="3">
    <location>
        <begin position="99"/>
        <end position="124"/>
    </location>
</feature>
<dbReference type="AlphaFoldDB" id="A0A9P6D5J7"/>
<evidence type="ECO:0000313" key="4">
    <source>
        <dbReference type="EMBL" id="KAF9483728.1"/>
    </source>
</evidence>
<evidence type="ECO:0000256" key="1">
    <source>
        <dbReference type="ARBA" id="ARBA00022722"/>
    </source>
</evidence>
<protein>
    <submittedName>
        <fullName evidence="4">Uncharacterized protein</fullName>
    </submittedName>
</protein>
<sequence>YTGQDIHNAVHDSHWEAARLNHLNNDQQRKKSTLKSFDNRSHELPKAGTAKPLDHLDNTHPSHEFPLPNKHNLNDPSPARVIVQNVNGHHVFQGVIAHDQSRTPGRGNGYNDHFHVPAQRPVHR</sequence>
<dbReference type="GO" id="GO:0004540">
    <property type="term" value="F:RNA nuclease activity"/>
    <property type="evidence" value="ECO:0007669"/>
    <property type="project" value="InterPro"/>
</dbReference>
<evidence type="ECO:0000313" key="5">
    <source>
        <dbReference type="Proteomes" id="UP000807469"/>
    </source>
</evidence>
<feature type="region of interest" description="Disordered" evidence="3">
    <location>
        <begin position="22"/>
        <end position="77"/>
    </location>
</feature>
<accession>A0A9P6D5J7</accession>
<dbReference type="SUPFAM" id="SSF53933">
    <property type="entry name" value="Microbial ribonucleases"/>
    <property type="match status" value="1"/>
</dbReference>
<dbReference type="EMBL" id="MU155150">
    <property type="protein sequence ID" value="KAF9483728.1"/>
    <property type="molecule type" value="Genomic_DNA"/>
</dbReference>
<keyword evidence="2" id="KW-0378">Hydrolase</keyword>
<dbReference type="GO" id="GO:0016787">
    <property type="term" value="F:hydrolase activity"/>
    <property type="evidence" value="ECO:0007669"/>
    <property type="project" value="UniProtKB-KW"/>
</dbReference>
<dbReference type="Proteomes" id="UP000807469">
    <property type="component" value="Unassembled WGS sequence"/>
</dbReference>
<gene>
    <name evidence="4" type="ORF">BDN70DRAFT_799166</name>
</gene>
<feature type="compositionally biased region" description="Basic and acidic residues" evidence="3">
    <location>
        <begin position="52"/>
        <end position="63"/>
    </location>
</feature>
<dbReference type="GO" id="GO:0003723">
    <property type="term" value="F:RNA binding"/>
    <property type="evidence" value="ECO:0007669"/>
    <property type="project" value="InterPro"/>
</dbReference>
<comment type="caution">
    <text evidence="4">The sequence shown here is derived from an EMBL/GenBank/DDBJ whole genome shotgun (WGS) entry which is preliminary data.</text>
</comment>